<dbReference type="EMBL" id="JANBUN010003253">
    <property type="protein sequence ID" value="KAJ2791719.1"/>
    <property type="molecule type" value="Genomic_DNA"/>
</dbReference>
<name>A0ACC1KLG3_9FUNG</name>
<dbReference type="Proteomes" id="UP001140087">
    <property type="component" value="Unassembled WGS sequence"/>
</dbReference>
<feature type="non-terminal residue" evidence="1">
    <location>
        <position position="195"/>
    </location>
</feature>
<proteinExistence type="predicted"/>
<organism evidence="1 2">
    <name type="scientific">Coemansia helicoidea</name>
    <dbReference type="NCBI Taxonomy" id="1286919"/>
    <lineage>
        <taxon>Eukaryota</taxon>
        <taxon>Fungi</taxon>
        <taxon>Fungi incertae sedis</taxon>
        <taxon>Zoopagomycota</taxon>
        <taxon>Kickxellomycotina</taxon>
        <taxon>Kickxellomycetes</taxon>
        <taxon>Kickxellales</taxon>
        <taxon>Kickxellaceae</taxon>
        <taxon>Coemansia</taxon>
    </lineage>
</organism>
<protein>
    <submittedName>
        <fullName evidence="1">E2-like conjugating enzyme atg10</fullName>
        <ecNumber evidence="1">2.3.1.9</ecNumber>
    </submittedName>
</protein>
<keyword evidence="1" id="KW-0808">Transferase</keyword>
<sequence length="195" mass="20703">MDGSLSEFPFLTVDEFAACAGHFVSRYGAVLDTAYVAPAAPLPRRQPYLRIRCALLGGPSSSVENDYPALDAEPPASVRRAEIGEVDYHIVYSPTWRVPVVYLRVQDARSAPETVMDVGRAAGMLAVDRAVRGAMADVEFGGALGIQDHPVLGVPFLYLHPCHTATLLRAVVAPPADGHASGVSIGTANYMAALL</sequence>
<keyword evidence="1" id="KW-0012">Acyltransferase</keyword>
<comment type="caution">
    <text evidence="1">The sequence shown here is derived from an EMBL/GenBank/DDBJ whole genome shotgun (WGS) entry which is preliminary data.</text>
</comment>
<reference evidence="1" key="1">
    <citation type="submission" date="2022-07" db="EMBL/GenBank/DDBJ databases">
        <title>Phylogenomic reconstructions and comparative analyses of Kickxellomycotina fungi.</title>
        <authorList>
            <person name="Reynolds N.K."/>
            <person name="Stajich J.E."/>
            <person name="Barry K."/>
            <person name="Grigoriev I.V."/>
            <person name="Crous P."/>
            <person name="Smith M.E."/>
        </authorList>
    </citation>
    <scope>NUCLEOTIDE SEQUENCE</scope>
    <source>
        <strain evidence="1">BCRC 34780</strain>
    </source>
</reference>
<evidence type="ECO:0000313" key="2">
    <source>
        <dbReference type="Proteomes" id="UP001140087"/>
    </source>
</evidence>
<evidence type="ECO:0000313" key="1">
    <source>
        <dbReference type="EMBL" id="KAJ2791719.1"/>
    </source>
</evidence>
<dbReference type="EC" id="2.3.1.9" evidence="1"/>
<gene>
    <name evidence="1" type="primary">ATG10</name>
    <name evidence="1" type="ORF">H4R21_006274</name>
</gene>
<keyword evidence="2" id="KW-1185">Reference proteome</keyword>
<accession>A0ACC1KLG3</accession>